<reference evidence="5" key="1">
    <citation type="submission" date="2020-08" db="EMBL/GenBank/DDBJ databases">
        <title>Genome public.</title>
        <authorList>
            <person name="Liu C."/>
            <person name="Sun Q."/>
        </authorList>
    </citation>
    <scope>NUCLEOTIDE SEQUENCE</scope>
    <source>
        <strain evidence="5">NSJ-51</strain>
    </source>
</reference>
<evidence type="ECO:0000256" key="1">
    <source>
        <dbReference type="ARBA" id="ARBA00011888"/>
    </source>
</evidence>
<dbReference type="GO" id="GO:0004850">
    <property type="term" value="F:uridine phosphorylase activity"/>
    <property type="evidence" value="ECO:0007669"/>
    <property type="project" value="UniProtKB-EC"/>
</dbReference>
<dbReference type="GO" id="GO:0009166">
    <property type="term" value="P:nucleotide catabolic process"/>
    <property type="evidence" value="ECO:0007669"/>
    <property type="project" value="InterPro"/>
</dbReference>
<dbReference type="InterPro" id="IPR035994">
    <property type="entry name" value="Nucleoside_phosphorylase_sf"/>
</dbReference>
<dbReference type="EC" id="2.4.2.3" evidence="1"/>
<evidence type="ECO:0000259" key="4">
    <source>
        <dbReference type="Pfam" id="PF01048"/>
    </source>
</evidence>
<dbReference type="GO" id="GO:0005829">
    <property type="term" value="C:cytosol"/>
    <property type="evidence" value="ECO:0007669"/>
    <property type="project" value="TreeGrafter"/>
</dbReference>
<accession>A0A8J6J626</accession>
<dbReference type="PANTHER" id="PTHR43691:SF11">
    <property type="entry name" value="FI09636P-RELATED"/>
    <property type="match status" value="1"/>
</dbReference>
<dbReference type="GO" id="GO:0009116">
    <property type="term" value="P:nucleoside metabolic process"/>
    <property type="evidence" value="ECO:0007669"/>
    <property type="project" value="InterPro"/>
</dbReference>
<dbReference type="NCBIfam" id="TIGR01718">
    <property type="entry name" value="Uridine-psphlse"/>
    <property type="match status" value="1"/>
</dbReference>
<name>A0A8J6J626_9FIRM</name>
<organism evidence="5 6">
    <name type="scientific">Lawsonibacter hominis</name>
    <dbReference type="NCBI Taxonomy" id="2763053"/>
    <lineage>
        <taxon>Bacteria</taxon>
        <taxon>Bacillati</taxon>
        <taxon>Bacillota</taxon>
        <taxon>Clostridia</taxon>
        <taxon>Eubacteriales</taxon>
        <taxon>Oscillospiraceae</taxon>
        <taxon>Lawsonibacter</taxon>
    </lineage>
</organism>
<keyword evidence="5" id="KW-0808">Transferase</keyword>
<dbReference type="PANTHER" id="PTHR43691">
    <property type="entry name" value="URIDINE PHOSPHORYLASE"/>
    <property type="match status" value="1"/>
</dbReference>
<dbReference type="SUPFAM" id="SSF53167">
    <property type="entry name" value="Purine and uridine phosphorylases"/>
    <property type="match status" value="1"/>
</dbReference>
<dbReference type="AlphaFoldDB" id="A0A8J6J626"/>
<comment type="catalytic activity">
    <reaction evidence="3">
        <text>uridine + phosphate = alpha-D-ribose 1-phosphate + uracil</text>
        <dbReference type="Rhea" id="RHEA:24388"/>
        <dbReference type="ChEBI" id="CHEBI:16704"/>
        <dbReference type="ChEBI" id="CHEBI:17568"/>
        <dbReference type="ChEBI" id="CHEBI:43474"/>
        <dbReference type="ChEBI" id="CHEBI:57720"/>
        <dbReference type="EC" id="2.4.2.3"/>
    </reaction>
</comment>
<feature type="domain" description="Nucleoside phosphorylase" evidence="4">
    <location>
        <begin position="19"/>
        <end position="222"/>
    </location>
</feature>
<evidence type="ECO:0000313" key="6">
    <source>
        <dbReference type="Proteomes" id="UP000661435"/>
    </source>
</evidence>
<dbReference type="CDD" id="cd17767">
    <property type="entry name" value="UP_EcUdp-like"/>
    <property type="match status" value="1"/>
</dbReference>
<dbReference type="EMBL" id="JACOPP010000006">
    <property type="protein sequence ID" value="MBC5733336.1"/>
    <property type="molecule type" value="Genomic_DNA"/>
</dbReference>
<sequence>MHEHALQFHIQCGRGDIGRYCILPGDPGRCEKIAAYFDHPVKVASNREFTTYTGTLLGERVSVCSTGIGGPSAVIAMEELHALGADTFVRVGTCGGIALKVKSDDVVIATGAVRHEGTSREYAPMEFPAVADYTVQSALVAAARALGKPWHAGVVQCKDSFYGQHDPERMPVSYELQAKWQAWKRLGVLASEMESAALFCCAAALGARCGSCFHVIWNQEREAAGLDQTESHDLSAAIQVGVEGLKHLIRTDREAAR</sequence>
<dbReference type="Gene3D" id="3.40.50.1580">
    <property type="entry name" value="Nucleoside phosphorylase domain"/>
    <property type="match status" value="1"/>
</dbReference>
<dbReference type="Pfam" id="PF01048">
    <property type="entry name" value="PNP_UDP_1"/>
    <property type="match status" value="1"/>
</dbReference>
<gene>
    <name evidence="5" type="primary">udp</name>
    <name evidence="5" type="ORF">H8S57_06305</name>
</gene>
<keyword evidence="6" id="KW-1185">Reference proteome</keyword>
<proteinExistence type="predicted"/>
<evidence type="ECO:0000313" key="5">
    <source>
        <dbReference type="EMBL" id="MBC5733336.1"/>
    </source>
</evidence>
<dbReference type="RefSeq" id="WP_186907236.1">
    <property type="nucleotide sequence ID" value="NZ_JACOPP010000006.1"/>
</dbReference>
<keyword evidence="5" id="KW-0328">Glycosyltransferase</keyword>
<dbReference type="Proteomes" id="UP000661435">
    <property type="component" value="Unassembled WGS sequence"/>
</dbReference>
<comment type="caution">
    <text evidence="5">The sequence shown here is derived from an EMBL/GenBank/DDBJ whole genome shotgun (WGS) entry which is preliminary data.</text>
</comment>
<dbReference type="InterPro" id="IPR010058">
    <property type="entry name" value="Uridine_phosphorylase"/>
</dbReference>
<protein>
    <recommendedName>
        <fullName evidence="2">Uridine phosphorylase</fullName>
        <ecNumber evidence="1">2.4.2.3</ecNumber>
    </recommendedName>
</protein>
<evidence type="ECO:0000256" key="2">
    <source>
        <dbReference type="ARBA" id="ARBA00021980"/>
    </source>
</evidence>
<evidence type="ECO:0000256" key="3">
    <source>
        <dbReference type="ARBA" id="ARBA00048447"/>
    </source>
</evidence>
<dbReference type="InterPro" id="IPR000845">
    <property type="entry name" value="Nucleoside_phosphorylase_d"/>
</dbReference>